<feature type="domain" description="Major facilitator superfamily (MFS) profile" evidence="8">
    <location>
        <begin position="11"/>
        <end position="465"/>
    </location>
</feature>
<name>A0A5N0VJJ4_9PSEU</name>
<keyword evidence="5 7" id="KW-1133">Transmembrane helix</keyword>
<evidence type="ECO:0000313" key="10">
    <source>
        <dbReference type="Proteomes" id="UP000319769"/>
    </source>
</evidence>
<evidence type="ECO:0000259" key="8">
    <source>
        <dbReference type="PROSITE" id="PS50850"/>
    </source>
</evidence>
<proteinExistence type="predicted"/>
<dbReference type="Pfam" id="PF07690">
    <property type="entry name" value="MFS_1"/>
    <property type="match status" value="1"/>
</dbReference>
<comment type="caution">
    <text evidence="9">The sequence shown here is derived from an EMBL/GenBank/DDBJ whole genome shotgun (WGS) entry which is preliminary data.</text>
</comment>
<dbReference type="InterPro" id="IPR004638">
    <property type="entry name" value="EmrB-like"/>
</dbReference>
<evidence type="ECO:0000256" key="1">
    <source>
        <dbReference type="ARBA" id="ARBA00004651"/>
    </source>
</evidence>
<comment type="subcellular location">
    <subcellularLocation>
        <location evidence="1">Cell membrane</location>
        <topology evidence="1">Multi-pass membrane protein</topology>
    </subcellularLocation>
</comment>
<dbReference type="Gene3D" id="1.20.1720.10">
    <property type="entry name" value="Multidrug resistance protein D"/>
    <property type="match status" value="1"/>
</dbReference>
<feature type="transmembrane region" description="Helical" evidence="7">
    <location>
        <begin position="303"/>
        <end position="321"/>
    </location>
</feature>
<dbReference type="EMBL" id="VMNW02000002">
    <property type="protein sequence ID" value="KAA9166547.1"/>
    <property type="molecule type" value="Genomic_DNA"/>
</dbReference>
<gene>
    <name evidence="9" type="ORF">FPZ12_001705</name>
</gene>
<reference evidence="9" key="1">
    <citation type="submission" date="2019-09" db="EMBL/GenBank/DDBJ databases">
        <authorList>
            <person name="Teo W.F.A."/>
            <person name="Duangmal K."/>
        </authorList>
    </citation>
    <scope>NUCLEOTIDE SEQUENCE [LARGE SCALE GENOMIC DNA]</scope>
    <source>
        <strain evidence="9">K81G1</strain>
    </source>
</reference>
<feature type="transmembrane region" description="Helical" evidence="7">
    <location>
        <begin position="49"/>
        <end position="65"/>
    </location>
</feature>
<feature type="transmembrane region" description="Helical" evidence="7">
    <location>
        <begin position="198"/>
        <end position="218"/>
    </location>
</feature>
<dbReference type="InterPro" id="IPR020846">
    <property type="entry name" value="MFS_dom"/>
</dbReference>
<evidence type="ECO:0000256" key="5">
    <source>
        <dbReference type="ARBA" id="ARBA00022989"/>
    </source>
</evidence>
<evidence type="ECO:0000256" key="3">
    <source>
        <dbReference type="ARBA" id="ARBA00022475"/>
    </source>
</evidence>
<feature type="transmembrane region" description="Helical" evidence="7">
    <location>
        <begin position="333"/>
        <end position="353"/>
    </location>
</feature>
<dbReference type="GO" id="GO:0005886">
    <property type="term" value="C:plasma membrane"/>
    <property type="evidence" value="ECO:0007669"/>
    <property type="project" value="UniProtKB-SubCell"/>
</dbReference>
<feature type="transmembrane region" description="Helical" evidence="7">
    <location>
        <begin position="365"/>
        <end position="384"/>
    </location>
</feature>
<feature type="transmembrane region" description="Helical" evidence="7">
    <location>
        <begin position="267"/>
        <end position="291"/>
    </location>
</feature>
<evidence type="ECO:0000256" key="4">
    <source>
        <dbReference type="ARBA" id="ARBA00022692"/>
    </source>
</evidence>
<protein>
    <submittedName>
        <fullName evidence="9">DHA2 family efflux MFS transporter permease subunit</fullName>
    </submittedName>
</protein>
<evidence type="ECO:0000313" key="9">
    <source>
        <dbReference type="EMBL" id="KAA9166547.1"/>
    </source>
</evidence>
<sequence>MLHTDRSRLLALTVLCAQTLMIVLDQTIVNVALPSIRDDLGFTQPGLAWVINAYGIAFGGLLLLTGRLGDLVGRRKVFLAGLLLFTAASLLCGLAWNSEVLVAARFVQGVGGATSSAVVLGMIVRLFPESGARAKAIGAFSFVQAAGGSIGSVAGGLLTEAVSWHWIFLINLPIGIAAALLSLRVLEDDRGIGLRAGADVLGAILVTAALMLAVYTIVEVDGHGWASPRTLGFGGPALVLLALFVVRQAKTPNPLLPLRIFASRILSGANVVLGLLVAAMFGFQFLIVLYLRQVLGYSAEQTGFAMLPVAAAIAVISLGVSARVTARFGERPVLLSGLVLITAGLVVLGRVPVDGHYPVDLLPAMLAMGIGFGLAMPALMALGMSDARPEDAGLASGLFNTTQQVMGAIGLSVLAVLAATRGDRLAATEPLSSALTSGYRLAFWIAAALVAAAGVFAAVLLRPRARR</sequence>
<dbReference type="GO" id="GO:0022857">
    <property type="term" value="F:transmembrane transporter activity"/>
    <property type="evidence" value="ECO:0007669"/>
    <property type="project" value="InterPro"/>
</dbReference>
<evidence type="ECO:0000256" key="2">
    <source>
        <dbReference type="ARBA" id="ARBA00022448"/>
    </source>
</evidence>
<dbReference type="PANTHER" id="PTHR42718">
    <property type="entry name" value="MAJOR FACILITATOR SUPERFAMILY MULTIDRUG TRANSPORTER MFSC"/>
    <property type="match status" value="1"/>
</dbReference>
<dbReference type="NCBIfam" id="TIGR00711">
    <property type="entry name" value="efflux_EmrB"/>
    <property type="match status" value="1"/>
</dbReference>
<keyword evidence="4 7" id="KW-0812">Transmembrane</keyword>
<feature type="transmembrane region" description="Helical" evidence="7">
    <location>
        <begin position="441"/>
        <end position="461"/>
    </location>
</feature>
<dbReference type="PANTHER" id="PTHR42718:SF46">
    <property type="entry name" value="BLR6921 PROTEIN"/>
    <property type="match status" value="1"/>
</dbReference>
<dbReference type="InterPro" id="IPR036259">
    <property type="entry name" value="MFS_trans_sf"/>
</dbReference>
<feature type="transmembrane region" description="Helical" evidence="7">
    <location>
        <begin position="102"/>
        <end position="124"/>
    </location>
</feature>
<keyword evidence="10" id="KW-1185">Reference proteome</keyword>
<feature type="transmembrane region" description="Helical" evidence="7">
    <location>
        <begin position="136"/>
        <end position="158"/>
    </location>
</feature>
<dbReference type="PROSITE" id="PS50850">
    <property type="entry name" value="MFS"/>
    <property type="match status" value="1"/>
</dbReference>
<evidence type="ECO:0000256" key="7">
    <source>
        <dbReference type="SAM" id="Phobius"/>
    </source>
</evidence>
<feature type="transmembrane region" description="Helical" evidence="7">
    <location>
        <begin position="77"/>
        <end position="96"/>
    </location>
</feature>
<dbReference type="OrthoDB" id="9807274at2"/>
<dbReference type="Proteomes" id="UP000319769">
    <property type="component" value="Unassembled WGS sequence"/>
</dbReference>
<dbReference type="AlphaFoldDB" id="A0A5N0VJJ4"/>
<feature type="transmembrane region" description="Helical" evidence="7">
    <location>
        <begin position="164"/>
        <end position="186"/>
    </location>
</feature>
<organism evidence="9 10">
    <name type="scientific">Amycolatopsis acidicola</name>
    <dbReference type="NCBI Taxonomy" id="2596893"/>
    <lineage>
        <taxon>Bacteria</taxon>
        <taxon>Bacillati</taxon>
        <taxon>Actinomycetota</taxon>
        <taxon>Actinomycetes</taxon>
        <taxon>Pseudonocardiales</taxon>
        <taxon>Pseudonocardiaceae</taxon>
        <taxon>Amycolatopsis</taxon>
    </lineage>
</organism>
<feature type="transmembrane region" description="Helical" evidence="7">
    <location>
        <begin position="230"/>
        <end position="246"/>
    </location>
</feature>
<feature type="transmembrane region" description="Helical" evidence="7">
    <location>
        <begin position="405"/>
        <end position="421"/>
    </location>
</feature>
<dbReference type="SUPFAM" id="SSF103473">
    <property type="entry name" value="MFS general substrate transporter"/>
    <property type="match status" value="1"/>
</dbReference>
<evidence type="ECO:0000256" key="6">
    <source>
        <dbReference type="ARBA" id="ARBA00023136"/>
    </source>
</evidence>
<keyword evidence="6 7" id="KW-0472">Membrane</keyword>
<dbReference type="InterPro" id="IPR011701">
    <property type="entry name" value="MFS"/>
</dbReference>
<keyword evidence="3" id="KW-1003">Cell membrane</keyword>
<accession>A0A5N0VJJ4</accession>
<keyword evidence="2" id="KW-0813">Transport</keyword>
<dbReference type="Gene3D" id="1.20.1250.20">
    <property type="entry name" value="MFS general substrate transporter like domains"/>
    <property type="match status" value="1"/>
</dbReference>
<dbReference type="RefSeq" id="WP_144753475.1">
    <property type="nucleotide sequence ID" value="NZ_VMNW02000002.1"/>
</dbReference>
<dbReference type="PRINTS" id="PR01036">
    <property type="entry name" value="TCRTETB"/>
</dbReference>